<feature type="compositionally biased region" description="Basic and acidic residues" evidence="1">
    <location>
        <begin position="283"/>
        <end position="316"/>
    </location>
</feature>
<evidence type="ECO:0000256" key="1">
    <source>
        <dbReference type="SAM" id="MobiDB-lite"/>
    </source>
</evidence>
<dbReference type="EMBL" id="OZ021736">
    <property type="protein sequence ID" value="CAK9314354.1"/>
    <property type="molecule type" value="Genomic_DNA"/>
</dbReference>
<evidence type="ECO:0000313" key="3">
    <source>
        <dbReference type="EMBL" id="CAK9314354.1"/>
    </source>
</evidence>
<name>A0ABP0Y1P9_9ROSI</name>
<keyword evidence="4" id="KW-1185">Reference proteome</keyword>
<dbReference type="Proteomes" id="UP001642487">
    <property type="component" value="Chromosome 2"/>
</dbReference>
<reference evidence="3 4" key="1">
    <citation type="submission" date="2024-03" db="EMBL/GenBank/DDBJ databases">
        <authorList>
            <person name="Gkanogiannis A."/>
            <person name="Becerra Lopez-Lavalle L."/>
        </authorList>
    </citation>
    <scope>NUCLEOTIDE SEQUENCE [LARGE SCALE GENOMIC DNA]</scope>
</reference>
<dbReference type="InterPro" id="IPR046796">
    <property type="entry name" value="Transposase_32_dom"/>
</dbReference>
<protein>
    <recommendedName>
        <fullName evidence="2">Putative plant transposon protein domain-containing protein</fullName>
    </recommendedName>
</protein>
<gene>
    <name evidence="3" type="ORF">CITCOLO1_LOCUS6103</name>
</gene>
<dbReference type="Pfam" id="PF20167">
    <property type="entry name" value="Transposase_32"/>
    <property type="match status" value="1"/>
</dbReference>
<accession>A0ABP0Y1P9</accession>
<sequence>MMSSKTKRPRSVSSSEGGFNRHKFINKDAADRYQKYVAKSSVIPERGLAPCEVHQPQLFENIMQRSWSGFVKQPEAAVIPIVREFYANMVEGNSRSFVRGRRVPFDALTINQYYHLPNFERDEYDIYTNEQVDVHQIIRQLCQPGAEWIVNPGEPIRFKSSNLTVSNQVWHNFICAKLLPVAHTNSVTKERAILLYAIATKRSVDVGKVIHKSICHIRKSGTAGGLGHSSLITALCKNAGVLWNENEELANPKAIMDKNLIMGLRGWGLETTGSGHCDGTTDAGHRDETTDAGHRDETTNAGHHDERTDSGHHDEPTDQEEAEAEPIREEQPNMAIDLPRQTRRPLSLDERVRRMELRVRRYHRRSEERFDHLYKCLVALHDCGARHVFPSPMQPYVSSDEDP</sequence>
<proteinExistence type="predicted"/>
<evidence type="ECO:0000259" key="2">
    <source>
        <dbReference type="Pfam" id="PF20167"/>
    </source>
</evidence>
<feature type="region of interest" description="Disordered" evidence="1">
    <location>
        <begin position="275"/>
        <end position="330"/>
    </location>
</feature>
<evidence type="ECO:0000313" key="4">
    <source>
        <dbReference type="Proteomes" id="UP001642487"/>
    </source>
</evidence>
<feature type="domain" description="Putative plant transposon protein" evidence="2">
    <location>
        <begin position="64"/>
        <end position="241"/>
    </location>
</feature>
<organism evidence="3 4">
    <name type="scientific">Citrullus colocynthis</name>
    <name type="common">colocynth</name>
    <dbReference type="NCBI Taxonomy" id="252529"/>
    <lineage>
        <taxon>Eukaryota</taxon>
        <taxon>Viridiplantae</taxon>
        <taxon>Streptophyta</taxon>
        <taxon>Embryophyta</taxon>
        <taxon>Tracheophyta</taxon>
        <taxon>Spermatophyta</taxon>
        <taxon>Magnoliopsida</taxon>
        <taxon>eudicotyledons</taxon>
        <taxon>Gunneridae</taxon>
        <taxon>Pentapetalae</taxon>
        <taxon>rosids</taxon>
        <taxon>fabids</taxon>
        <taxon>Cucurbitales</taxon>
        <taxon>Cucurbitaceae</taxon>
        <taxon>Benincaseae</taxon>
        <taxon>Citrullus</taxon>
    </lineage>
</organism>